<dbReference type="RefSeq" id="XP_020841730.1">
    <property type="nucleotide sequence ID" value="XM_020986071.1"/>
</dbReference>
<evidence type="ECO:0000313" key="2">
    <source>
        <dbReference type="Proteomes" id="UP000515140"/>
    </source>
</evidence>
<dbReference type="AlphaFoldDB" id="A0A6P5KAB2"/>
<dbReference type="PANTHER" id="PTHR35825">
    <property type="entry name" value="CASEIN KINASE II SUBUNIT ALPHA PRIME-INTERACTING PROTEIN"/>
    <property type="match status" value="1"/>
</dbReference>
<dbReference type="Proteomes" id="UP000515140">
    <property type="component" value="Unplaced"/>
</dbReference>
<evidence type="ECO:0000313" key="5">
    <source>
        <dbReference type="RefSeq" id="XP_020841732.1"/>
    </source>
</evidence>
<feature type="region of interest" description="Disordered" evidence="1">
    <location>
        <begin position="1"/>
        <end position="51"/>
    </location>
</feature>
<feature type="region of interest" description="Disordered" evidence="1">
    <location>
        <begin position="399"/>
        <end position="444"/>
    </location>
</feature>
<accession>A0A6P5KAB2</accession>
<protein>
    <submittedName>
        <fullName evidence="3 4">Uncharacterized protein LOC110208186</fullName>
    </submittedName>
</protein>
<evidence type="ECO:0000313" key="4">
    <source>
        <dbReference type="RefSeq" id="XP_020841731.1"/>
    </source>
</evidence>
<dbReference type="PANTHER" id="PTHR35825:SF2">
    <property type="entry name" value="CASEIN KINASE II SUBUNIT ALPHA'-INTERACTING PROTEIN"/>
    <property type="match status" value="1"/>
</dbReference>
<name>A0A6P5KAB2_PHACI</name>
<gene>
    <name evidence="3 4 5" type="primary">LOC110208186</name>
</gene>
<dbReference type="KEGG" id="pcw:110208186"/>
<feature type="compositionally biased region" description="Basic and acidic residues" evidence="1">
    <location>
        <begin position="1"/>
        <end position="10"/>
    </location>
</feature>
<feature type="region of interest" description="Disordered" evidence="1">
    <location>
        <begin position="471"/>
        <end position="523"/>
    </location>
</feature>
<feature type="compositionally biased region" description="Basic and acidic residues" evidence="1">
    <location>
        <begin position="325"/>
        <end position="339"/>
    </location>
</feature>
<organism evidence="2 5">
    <name type="scientific">Phascolarctos cinereus</name>
    <name type="common">Koala</name>
    <dbReference type="NCBI Taxonomy" id="38626"/>
    <lineage>
        <taxon>Eukaryota</taxon>
        <taxon>Metazoa</taxon>
        <taxon>Chordata</taxon>
        <taxon>Craniata</taxon>
        <taxon>Vertebrata</taxon>
        <taxon>Euteleostomi</taxon>
        <taxon>Mammalia</taxon>
        <taxon>Metatheria</taxon>
        <taxon>Diprotodontia</taxon>
        <taxon>Phascolarctidae</taxon>
        <taxon>Phascolarctos</taxon>
    </lineage>
</organism>
<feature type="region of interest" description="Disordered" evidence="1">
    <location>
        <begin position="325"/>
        <end position="362"/>
    </location>
</feature>
<sequence length="523" mass="57792">MFALDLDTKDTILPGSDGQVTPPFIPDLDQAKTEDIPNPNIQTLPAGLKDDEKMSHTIDKQAVILTGQDPGALRLDQQEKPLRGLDCGSTSSSGPDQQDEDIQDFTEQKPWEAKPPKAIILIDQDPRSRPLGLDQEDKTQTGLDPLATLPLRMEHKDEETTPSSTVHFSIQIDQEKLETVSPKPDSLDTILTVWEDEEMPVMGLSNQDNIAPGPENQLPVPASPDHQDKDILDHNAHVLFLAGLNHWGTISQGIEQQLMEPIDWDFWESPLSLSIGTQEITLSDSAHWGDTPPPHHNHQTAYRPDSNTLTSPQREKCWKTILQGSDHKATTSSDQDHRASIPPLTSGPQDKILPPSDPQTTLQTNLEHWDEIIADPISHVSLQMEQEPWEMAPLRTDHQDTTLSNQGCTRPPVNLDWKGNTLSGINHQSISPTSPDKQPEDSTGPFAQVLLQTEQQDPETMATHQGIAPAVQNHQSAQSSDSQYSIPLDPTPEATLPPSPNKQNEDTQVLIIHPSLPTEPEFG</sequence>
<dbReference type="GeneID" id="110208186"/>
<feature type="compositionally biased region" description="Polar residues" evidence="1">
    <location>
        <begin position="420"/>
        <end position="436"/>
    </location>
</feature>
<feature type="compositionally biased region" description="Polar residues" evidence="1">
    <location>
        <begin position="472"/>
        <end position="485"/>
    </location>
</feature>
<dbReference type="RefSeq" id="XP_020841732.1">
    <property type="nucleotide sequence ID" value="XM_020986073.1"/>
</dbReference>
<feature type="region of interest" description="Disordered" evidence="1">
    <location>
        <begin position="78"/>
        <end position="111"/>
    </location>
</feature>
<evidence type="ECO:0000313" key="3">
    <source>
        <dbReference type="RefSeq" id="XP_020841730.1"/>
    </source>
</evidence>
<keyword evidence="2" id="KW-1185">Reference proteome</keyword>
<proteinExistence type="predicted"/>
<dbReference type="InterPro" id="IPR038954">
    <property type="entry name" value="CSNKA2IP"/>
</dbReference>
<dbReference type="RefSeq" id="XP_020841731.1">
    <property type="nucleotide sequence ID" value="XM_020986072.1"/>
</dbReference>
<evidence type="ECO:0000256" key="1">
    <source>
        <dbReference type="SAM" id="MobiDB-lite"/>
    </source>
</evidence>
<reference evidence="3 4" key="1">
    <citation type="submission" date="2025-04" db="UniProtKB">
        <authorList>
            <consortium name="RefSeq"/>
        </authorList>
    </citation>
    <scope>IDENTIFICATION</scope>
    <source>
        <tissue evidence="3 4">Spleen</tissue>
    </source>
</reference>
<feature type="region of interest" description="Disordered" evidence="1">
    <location>
        <begin position="284"/>
        <end position="312"/>
    </location>
</feature>